<sequence>MNFAQPQQRITVAVTAFDPISQAGIASQLRYRPEVGLVEEPVDAAVVLVVVDRIDDQSLQAIRAAGRRGGARVVVVATQIDSRDLLTAVEAGCCGVLRRVEAVPERLITAVRVAVAGDGTLPPDLLGRLLEQIGRLQRDALGPLLTPGLSKREVAVLRMVADGKATSEIASTLCYSERTVKNILHDVTTRLQVRNRAQAVAYAVREGLI</sequence>
<evidence type="ECO:0000313" key="6">
    <source>
        <dbReference type="Proteomes" id="UP001165136"/>
    </source>
</evidence>
<dbReference type="GO" id="GO:0003677">
    <property type="term" value="F:DNA binding"/>
    <property type="evidence" value="ECO:0007669"/>
    <property type="project" value="UniProtKB-KW"/>
</dbReference>
<protein>
    <submittedName>
        <fullName evidence="5">Helix-turn-helix transcriptional regulator</fullName>
    </submittedName>
</protein>
<feature type="domain" description="HTH luxR-type" evidence="4">
    <location>
        <begin position="142"/>
        <end position="207"/>
    </location>
</feature>
<keyword evidence="6" id="KW-1185">Reference proteome</keyword>
<accession>A0A9W6R5I8</accession>
<reference evidence="5" key="1">
    <citation type="submission" date="2023-03" db="EMBL/GenBank/DDBJ databases">
        <title>Amycolatopsis taiwanensis NBRC 103393.</title>
        <authorList>
            <person name="Ichikawa N."/>
            <person name="Sato H."/>
            <person name="Tonouchi N."/>
        </authorList>
    </citation>
    <scope>NUCLEOTIDE SEQUENCE</scope>
    <source>
        <strain evidence="5">NBRC 103393</strain>
    </source>
</reference>
<organism evidence="5 6">
    <name type="scientific">Amycolatopsis taiwanensis</name>
    <dbReference type="NCBI Taxonomy" id="342230"/>
    <lineage>
        <taxon>Bacteria</taxon>
        <taxon>Bacillati</taxon>
        <taxon>Actinomycetota</taxon>
        <taxon>Actinomycetes</taxon>
        <taxon>Pseudonocardiales</taxon>
        <taxon>Pseudonocardiaceae</taxon>
        <taxon>Amycolatopsis</taxon>
    </lineage>
</organism>
<dbReference type="PANTHER" id="PTHR43214">
    <property type="entry name" value="TWO-COMPONENT RESPONSE REGULATOR"/>
    <property type="match status" value="1"/>
</dbReference>
<gene>
    <name evidence="5" type="ORF">Atai01_56770</name>
</gene>
<evidence type="ECO:0000259" key="4">
    <source>
        <dbReference type="PROSITE" id="PS50043"/>
    </source>
</evidence>
<keyword evidence="1" id="KW-0805">Transcription regulation</keyword>
<name>A0A9W6R5I8_9PSEU</name>
<dbReference type="InterPro" id="IPR039420">
    <property type="entry name" value="WalR-like"/>
</dbReference>
<dbReference type="InterPro" id="IPR000792">
    <property type="entry name" value="Tscrpt_reg_LuxR_C"/>
</dbReference>
<dbReference type="SUPFAM" id="SSF46894">
    <property type="entry name" value="C-terminal effector domain of the bipartite response regulators"/>
    <property type="match status" value="1"/>
</dbReference>
<dbReference type="InterPro" id="IPR016032">
    <property type="entry name" value="Sig_transdc_resp-reg_C-effctor"/>
</dbReference>
<dbReference type="PRINTS" id="PR00038">
    <property type="entry name" value="HTHLUXR"/>
</dbReference>
<dbReference type="AlphaFoldDB" id="A0A9W6R5I8"/>
<evidence type="ECO:0000256" key="2">
    <source>
        <dbReference type="ARBA" id="ARBA00023125"/>
    </source>
</evidence>
<proteinExistence type="predicted"/>
<evidence type="ECO:0000313" key="5">
    <source>
        <dbReference type="EMBL" id="GLY69058.1"/>
    </source>
</evidence>
<dbReference type="GO" id="GO:0006355">
    <property type="term" value="P:regulation of DNA-templated transcription"/>
    <property type="evidence" value="ECO:0007669"/>
    <property type="project" value="InterPro"/>
</dbReference>
<dbReference type="EMBL" id="BSTI01000014">
    <property type="protein sequence ID" value="GLY69058.1"/>
    <property type="molecule type" value="Genomic_DNA"/>
</dbReference>
<dbReference type="Proteomes" id="UP001165136">
    <property type="component" value="Unassembled WGS sequence"/>
</dbReference>
<dbReference type="Pfam" id="PF00196">
    <property type="entry name" value="GerE"/>
    <property type="match status" value="1"/>
</dbReference>
<dbReference type="PROSITE" id="PS50043">
    <property type="entry name" value="HTH_LUXR_2"/>
    <property type="match status" value="1"/>
</dbReference>
<evidence type="ECO:0000256" key="3">
    <source>
        <dbReference type="ARBA" id="ARBA00023163"/>
    </source>
</evidence>
<evidence type="ECO:0000256" key="1">
    <source>
        <dbReference type="ARBA" id="ARBA00023015"/>
    </source>
</evidence>
<keyword evidence="2" id="KW-0238">DNA-binding</keyword>
<keyword evidence="3" id="KW-0804">Transcription</keyword>
<dbReference type="PANTHER" id="PTHR43214:SF24">
    <property type="entry name" value="TRANSCRIPTIONAL REGULATORY PROTEIN NARL-RELATED"/>
    <property type="match status" value="1"/>
</dbReference>
<dbReference type="CDD" id="cd06170">
    <property type="entry name" value="LuxR_C_like"/>
    <property type="match status" value="1"/>
</dbReference>
<dbReference type="SMART" id="SM00421">
    <property type="entry name" value="HTH_LUXR"/>
    <property type="match status" value="1"/>
</dbReference>
<comment type="caution">
    <text evidence="5">The sequence shown here is derived from an EMBL/GenBank/DDBJ whole genome shotgun (WGS) entry which is preliminary data.</text>
</comment>
<dbReference type="Gene3D" id="3.40.50.2300">
    <property type="match status" value="1"/>
</dbReference>